<sequence length="78" mass="8857">MVANNAMITFGDDVHLLNKCIDLSDLLVPLFEQNINEREWVGLLLLLLWNISGTKILHGKKYGKQASKKPKINKNLNI</sequence>
<comment type="caution">
    <text evidence="1">The sequence shown here is derived from an EMBL/GenBank/DDBJ whole genome shotgun (WGS) entry which is preliminary data.</text>
</comment>
<organism evidence="1 2">
    <name type="scientific">Dermatophagoides pteronyssinus</name>
    <name type="common">European house dust mite</name>
    <dbReference type="NCBI Taxonomy" id="6956"/>
    <lineage>
        <taxon>Eukaryota</taxon>
        <taxon>Metazoa</taxon>
        <taxon>Ecdysozoa</taxon>
        <taxon>Arthropoda</taxon>
        <taxon>Chelicerata</taxon>
        <taxon>Arachnida</taxon>
        <taxon>Acari</taxon>
        <taxon>Acariformes</taxon>
        <taxon>Sarcoptiformes</taxon>
        <taxon>Astigmata</taxon>
        <taxon>Psoroptidia</taxon>
        <taxon>Analgoidea</taxon>
        <taxon>Pyroglyphidae</taxon>
        <taxon>Dermatophagoidinae</taxon>
        <taxon>Dermatophagoides</taxon>
    </lineage>
</organism>
<keyword evidence="2" id="KW-1185">Reference proteome</keyword>
<reference evidence="1 2" key="1">
    <citation type="journal article" date="2018" name="J. Allergy Clin. Immunol.">
        <title>High-quality assembly of Dermatophagoides pteronyssinus genome and transcriptome reveals a wide range of novel allergens.</title>
        <authorList>
            <person name="Liu X.Y."/>
            <person name="Yang K.Y."/>
            <person name="Wang M.Q."/>
            <person name="Kwok J.S."/>
            <person name="Zeng X."/>
            <person name="Yang Z."/>
            <person name="Xiao X.J."/>
            <person name="Lau C.P."/>
            <person name="Li Y."/>
            <person name="Huang Z.M."/>
            <person name="Ba J.G."/>
            <person name="Yim A.K."/>
            <person name="Ouyang C.Y."/>
            <person name="Ngai S.M."/>
            <person name="Chan T.F."/>
            <person name="Leung E.L."/>
            <person name="Liu L."/>
            <person name="Liu Z.G."/>
            <person name="Tsui S.K."/>
        </authorList>
    </citation>
    <scope>NUCLEOTIDE SEQUENCE [LARGE SCALE GENOMIC DNA]</scope>
    <source>
        <strain evidence="1">Derp</strain>
    </source>
</reference>
<gene>
    <name evidence="1" type="ORF">DERP_009519</name>
</gene>
<protein>
    <submittedName>
        <fullName evidence="1">Uncharacterized protein</fullName>
    </submittedName>
</protein>
<evidence type="ECO:0000313" key="1">
    <source>
        <dbReference type="EMBL" id="KAH9413920.1"/>
    </source>
</evidence>
<evidence type="ECO:0000313" key="2">
    <source>
        <dbReference type="Proteomes" id="UP000887458"/>
    </source>
</evidence>
<accession>A0ABQ8IUC8</accession>
<proteinExistence type="predicted"/>
<dbReference type="EMBL" id="NJHN03000117">
    <property type="protein sequence ID" value="KAH9413920.1"/>
    <property type="molecule type" value="Genomic_DNA"/>
</dbReference>
<reference evidence="1 2" key="2">
    <citation type="journal article" date="2022" name="Mol. Biol. Evol.">
        <title>Comparative Genomics Reveals Insights into the Divergent Evolution of Astigmatic Mites and Household Pest Adaptations.</title>
        <authorList>
            <person name="Xiong Q."/>
            <person name="Wan A.T."/>
            <person name="Liu X."/>
            <person name="Fung C.S."/>
            <person name="Xiao X."/>
            <person name="Malainual N."/>
            <person name="Hou J."/>
            <person name="Wang L."/>
            <person name="Wang M."/>
            <person name="Yang K.Y."/>
            <person name="Cui Y."/>
            <person name="Leung E.L."/>
            <person name="Nong W."/>
            <person name="Shin S.K."/>
            <person name="Au S.W."/>
            <person name="Jeong K.Y."/>
            <person name="Chew F.T."/>
            <person name="Hui J.H."/>
            <person name="Leung T.F."/>
            <person name="Tungtrongchitr A."/>
            <person name="Zhong N."/>
            <person name="Liu Z."/>
            <person name="Tsui S.K."/>
        </authorList>
    </citation>
    <scope>NUCLEOTIDE SEQUENCE [LARGE SCALE GENOMIC DNA]</scope>
    <source>
        <strain evidence="1">Derp</strain>
    </source>
</reference>
<name>A0ABQ8IUC8_DERPT</name>
<dbReference type="Proteomes" id="UP000887458">
    <property type="component" value="Unassembled WGS sequence"/>
</dbReference>